<dbReference type="InterPro" id="IPR052231">
    <property type="entry name" value="Rho_GEF_signaling-related"/>
</dbReference>
<feature type="compositionally biased region" description="Polar residues" evidence="1">
    <location>
        <begin position="1564"/>
        <end position="1573"/>
    </location>
</feature>
<evidence type="ECO:0000259" key="3">
    <source>
        <dbReference type="PROSITE" id="PS50010"/>
    </source>
</evidence>
<dbReference type="GO" id="GO:0005085">
    <property type="term" value="F:guanyl-nucleotide exchange factor activity"/>
    <property type="evidence" value="ECO:0007669"/>
    <property type="project" value="InterPro"/>
</dbReference>
<evidence type="ECO:0008006" key="6">
    <source>
        <dbReference type="Google" id="ProtNLM"/>
    </source>
</evidence>
<dbReference type="InterPro" id="IPR001849">
    <property type="entry name" value="PH_domain"/>
</dbReference>
<dbReference type="SMART" id="SM00325">
    <property type="entry name" value="RhoGEF"/>
    <property type="match status" value="1"/>
</dbReference>
<dbReference type="SUPFAM" id="SSF50729">
    <property type="entry name" value="PH domain-like"/>
    <property type="match status" value="1"/>
</dbReference>
<dbReference type="PROSITE" id="PS50003">
    <property type="entry name" value="PH_DOMAIN"/>
    <property type="match status" value="1"/>
</dbReference>
<keyword evidence="5" id="KW-1185">Reference proteome</keyword>
<feature type="domain" description="PH" evidence="2">
    <location>
        <begin position="1342"/>
        <end position="1449"/>
    </location>
</feature>
<dbReference type="InterPro" id="IPR055251">
    <property type="entry name" value="SOS1_NGEF_PH"/>
</dbReference>
<dbReference type="SUPFAM" id="SSF48065">
    <property type="entry name" value="DBL homology domain (DH-domain)"/>
    <property type="match status" value="1"/>
</dbReference>
<accession>A0A6Q2YDV5</accession>
<sequence length="1573" mass="176290">MCSHCESLDSSIQSALSALFPPFEATAPTVLSQLFRTIEERYQGDALHCLLDFLIPSKHLLESVQQAACAAYSDVLFRCEGWPLCLHDRIVVQLAPLNPLLLRPGDFYLQVEPFGEQASRIVLKSLLEEGCREVEETPIPETSYPCIFTLDWLREVNDGRHSTPLSRCLLSTDQGVMKVPWAQVAVPEFLDKPKAVSTASAARGVPFQPRPLQIPSTSESTSSALSLETMILPGRDGISVSLRLTDGTSKLIKGDHETAAPKPRSKPLIKPVGWVSPNTWDTSRSYREMEGDYVDLVEFSKEKQPPVGSNETPNLSTPPVLKPVRPPPPVPRGNSAHCGRTLRFSEEPCSPCSRRKLGPQPSGEELKCRYRDSYLAALRNPVPFDRGSVGTLSGLDECDPCEGEESCCRGHTGGQVPGKCCGHFKEPVVGPESNPHGRPTNEPPLELSHTSPSTEPATAHNPQKHTKEHEAVHKLGHVEPQNKEFWTDLLDPKMRPVSEVTSPPAGLHLVDACESDVNPKLVWNPEAVKTIGKHKGKLRSLSTVSEKARGSPPVYKLNNRSHSDICKEMIPTSGQVVQCRKDPAFSLVSPKLRRRTTAIKGKDDYGQELDENVLQSPDKLSSVTNCQFYRDKAGRAVLEVHGDRQGWTSPLLSAQEVCTALLYLHSIPRKDVRSLGLTVVIDARNKPPPSFFYKALLMVQEHALHAVHSLLLLVDKDTSPRPERHPGLQMDVVTSLKALHKLVEGRQLTSDLGGTFPYSHSDWMQFQQVALTCDLIRAEVLALGCFIVQDVQLCIQDQKTSMKDVLQDARLVTLQREGGATLARMRREEFRFANSDDYRDALESVTVLYNQVEERVHTLVMRSNESLQHLDVLLKLREAESNLNAAKVWFDTEGEQQLNGYDPSEDTLESVNQTLQRFASFLSQAKKNQQTLTLMMEVEKLLGSTNPERDVFQIMLDTLNSKMADFLLRAEQRRIDLENTVHVYRFCEEATALAQESRQYLEEVETGRCSAKASLNTLTICKERLADCFSARHFQNVKAKAGRARGSGGMRLWNAAWIQCRDVSQRLGEALEQWGDAAHKDGQQPTTEEKKVKMKDEEALQSVITASSSPPCQAEKADNSGSASCSKTEQQIVCLVVPASTGLSAVCRTLVLKLQRIMEELLMTEREYVRSLGYVREHYFAELDRPDVPQDLRGQRGSIFGNLEKLHDFHHHHFLKELEGCLQEPFRVGRCFLRHSESFGLYALYSKNKPQSDSLLVSYGYDFFKKKQLQLGDKMDLSSYLLKPVQRISKYSLLLQDMVKECGPHRLREKAEVQHALEVIQFQLRHGNNLLAMDDIQDCDVNLKEQGQLIRQDEFLVSFRKKKCFRHIFLFQELVLFSKTKKTDVGNDTYVYKQSFKTSDLGMTHNSGDSGLCFEIWFRRRKSQDTYTLQAVSRAVKEAWTKDLEHILWDQAVHNREIRMQERVFMGIGNKPFMDIQPSDAAINDRAVNWTSGSRCGFPVTRPNTIGSGSCSSSFGSHSSSSSGRGSLSPLVGGYLCGPKQRGAAGGQGHPVVLEEDDMDQERGSQNLLSEWI</sequence>
<dbReference type="Gene3D" id="1.20.58.60">
    <property type="match status" value="1"/>
</dbReference>
<evidence type="ECO:0000256" key="1">
    <source>
        <dbReference type="SAM" id="MobiDB-lite"/>
    </source>
</evidence>
<proteinExistence type="predicted"/>
<feature type="region of interest" description="Disordered" evidence="1">
    <location>
        <begin position="302"/>
        <end position="336"/>
    </location>
</feature>
<dbReference type="SUPFAM" id="SSF46966">
    <property type="entry name" value="Spectrin repeat"/>
    <property type="match status" value="1"/>
</dbReference>
<protein>
    <recommendedName>
        <fullName evidence="6">Quattro</fullName>
    </recommendedName>
</protein>
<feature type="compositionally biased region" description="Pro residues" evidence="1">
    <location>
        <begin position="320"/>
        <end position="331"/>
    </location>
</feature>
<dbReference type="Gene3D" id="2.30.29.30">
    <property type="entry name" value="Pleckstrin-homology domain (PH domain)/Phosphotyrosine-binding domain (PTB)"/>
    <property type="match status" value="1"/>
</dbReference>
<reference evidence="5" key="1">
    <citation type="journal article" date="2014" name="PLoS ONE">
        <title>The genome and linkage map of the northern pike (Esox lucius): conserved synteny revealed between the salmonid sister group and the Neoteleostei.</title>
        <authorList>
            <person name="Rondeau E.B."/>
            <person name="Minkley D.R."/>
            <person name="Leong J.S."/>
            <person name="Messmer A.M."/>
            <person name="Jantzen J.R."/>
            <person name="von Schalburg K.R."/>
            <person name="Lemon C."/>
            <person name="Bird N.H."/>
            <person name="Koop B.F."/>
        </authorList>
    </citation>
    <scope>NUCLEOTIDE SEQUENCE</scope>
</reference>
<dbReference type="Bgee" id="ENSELUG00000011735">
    <property type="expression patterns" value="Expressed in stomach and 11 other cell types or tissues"/>
</dbReference>
<dbReference type="GeneTree" id="ENSGT00940000165533"/>
<dbReference type="Pfam" id="PF22697">
    <property type="entry name" value="SOS1_NGEF_PH"/>
    <property type="match status" value="1"/>
</dbReference>
<dbReference type="Gene3D" id="1.20.900.10">
    <property type="entry name" value="Dbl homology (DH) domain"/>
    <property type="match status" value="1"/>
</dbReference>
<dbReference type="Ensembl" id="ENSELUT00000058776.2">
    <property type="protein sequence ID" value="ENSELUP00000064045.2"/>
    <property type="gene ID" value="ENSELUG00000011735.3"/>
</dbReference>
<dbReference type="InterPro" id="IPR011993">
    <property type="entry name" value="PH-like_dom_sf"/>
</dbReference>
<feature type="compositionally biased region" description="Polar residues" evidence="1">
    <location>
        <begin position="307"/>
        <end position="317"/>
    </location>
</feature>
<name>A0A6Q2YDV5_ESOLU</name>
<dbReference type="Pfam" id="PF00621">
    <property type="entry name" value="RhoGEF"/>
    <property type="match status" value="1"/>
</dbReference>
<dbReference type="PANTHER" id="PTHR45845:SF2">
    <property type="entry name" value="RIKEN CDNA D630003M21 GENE"/>
    <property type="match status" value="1"/>
</dbReference>
<feature type="domain" description="DH" evidence="3">
    <location>
        <begin position="1153"/>
        <end position="1330"/>
    </location>
</feature>
<feature type="region of interest" description="Disordered" evidence="1">
    <location>
        <begin position="428"/>
        <end position="467"/>
    </location>
</feature>
<evidence type="ECO:0000259" key="2">
    <source>
        <dbReference type="PROSITE" id="PS50003"/>
    </source>
</evidence>
<dbReference type="SMART" id="SM00233">
    <property type="entry name" value="PH"/>
    <property type="match status" value="1"/>
</dbReference>
<organism evidence="4 5">
    <name type="scientific">Esox lucius</name>
    <name type="common">Northern pike</name>
    <dbReference type="NCBI Taxonomy" id="8010"/>
    <lineage>
        <taxon>Eukaryota</taxon>
        <taxon>Metazoa</taxon>
        <taxon>Chordata</taxon>
        <taxon>Craniata</taxon>
        <taxon>Vertebrata</taxon>
        <taxon>Euteleostomi</taxon>
        <taxon>Actinopterygii</taxon>
        <taxon>Neopterygii</taxon>
        <taxon>Teleostei</taxon>
        <taxon>Protacanthopterygii</taxon>
        <taxon>Esociformes</taxon>
        <taxon>Esocidae</taxon>
        <taxon>Esox</taxon>
    </lineage>
</organism>
<reference evidence="4" key="4">
    <citation type="submission" date="2025-09" db="UniProtKB">
        <authorList>
            <consortium name="Ensembl"/>
        </authorList>
    </citation>
    <scope>IDENTIFICATION</scope>
</reference>
<dbReference type="InterPro" id="IPR000219">
    <property type="entry name" value="DH_dom"/>
</dbReference>
<evidence type="ECO:0000313" key="4">
    <source>
        <dbReference type="Ensembl" id="ENSELUP00000064045.2"/>
    </source>
</evidence>
<feature type="region of interest" description="Disordered" evidence="1">
    <location>
        <begin position="1539"/>
        <end position="1573"/>
    </location>
</feature>
<dbReference type="InterPro" id="IPR035899">
    <property type="entry name" value="DBL_dom_sf"/>
</dbReference>
<reference evidence="4" key="3">
    <citation type="submission" date="2025-08" db="UniProtKB">
        <authorList>
            <consortium name="Ensembl"/>
        </authorList>
    </citation>
    <scope>IDENTIFICATION</scope>
</reference>
<dbReference type="CDD" id="cd00160">
    <property type="entry name" value="RhoGEF"/>
    <property type="match status" value="1"/>
</dbReference>
<dbReference type="PROSITE" id="PS50010">
    <property type="entry name" value="DH_2"/>
    <property type="match status" value="1"/>
</dbReference>
<evidence type="ECO:0000313" key="5">
    <source>
        <dbReference type="Proteomes" id="UP000265140"/>
    </source>
</evidence>
<dbReference type="CDD" id="cd13242">
    <property type="entry name" value="PH_puratrophin-1"/>
    <property type="match status" value="1"/>
</dbReference>
<dbReference type="PANTHER" id="PTHR45845">
    <property type="entry name" value="RHO GUANINE NUCLEOTIDE EXCHANGE FACTOR-RELATED"/>
    <property type="match status" value="1"/>
</dbReference>
<reference evidence="4" key="2">
    <citation type="submission" date="2020-02" db="EMBL/GenBank/DDBJ databases">
        <title>Esox lucius (northern pike) genome, fEsoLuc1, primary haplotype.</title>
        <authorList>
            <person name="Myers G."/>
            <person name="Karagic N."/>
            <person name="Meyer A."/>
            <person name="Pippel M."/>
            <person name="Reichard M."/>
            <person name="Winkler S."/>
            <person name="Tracey A."/>
            <person name="Sims Y."/>
            <person name="Howe K."/>
            <person name="Rhie A."/>
            <person name="Formenti G."/>
            <person name="Durbin R."/>
            <person name="Fedrigo O."/>
            <person name="Jarvis E.D."/>
        </authorList>
    </citation>
    <scope>NUCLEOTIDE SEQUENCE [LARGE SCALE GENOMIC DNA]</scope>
</reference>
<dbReference type="Proteomes" id="UP000265140">
    <property type="component" value="Chromosome 17"/>
</dbReference>